<dbReference type="PANTHER" id="PTHR15371:SF19">
    <property type="entry name" value="OS04G0566700 PROTEIN"/>
    <property type="match status" value="1"/>
</dbReference>
<keyword evidence="3 5" id="KW-1133">Transmembrane helix</keyword>
<dbReference type="InterPro" id="IPR045238">
    <property type="entry name" value="Tim23-like"/>
</dbReference>
<dbReference type="GO" id="GO:0008320">
    <property type="term" value="F:protein transmembrane transporter activity"/>
    <property type="evidence" value="ECO:0007669"/>
    <property type="project" value="TreeGrafter"/>
</dbReference>
<proteinExistence type="predicted"/>
<dbReference type="GO" id="GO:0030150">
    <property type="term" value="P:protein import into mitochondrial matrix"/>
    <property type="evidence" value="ECO:0007669"/>
    <property type="project" value="TreeGrafter"/>
</dbReference>
<dbReference type="OrthoDB" id="159299at2759"/>
<evidence type="ECO:0008006" key="8">
    <source>
        <dbReference type="Google" id="ProtNLM"/>
    </source>
</evidence>
<dbReference type="Proteomes" id="UP000479710">
    <property type="component" value="Unassembled WGS sequence"/>
</dbReference>
<sequence length="198" mass="21487">MSRAIDVQEPVEGRRLYAPERPERLGFPASYQALYDLPTSPECLFKEEALMQTRSWSENLTFYSGIGYLTGATAGALMGLARAAAEAERGESTKLRLNRTLNQSGSVGRTYANRLGVIAMLFAGSESFVRYQRDCADDWVNTVVAGASAGALYRIPSGPRSMIIVGIIGGVLSGAAVVARPMLQRFAPKLTARLDYLQ</sequence>
<gene>
    <name evidence="6" type="ORF">E2562_024811</name>
</gene>
<evidence type="ECO:0000256" key="5">
    <source>
        <dbReference type="SAM" id="Phobius"/>
    </source>
</evidence>
<keyword evidence="7" id="KW-1185">Reference proteome</keyword>
<feature type="transmembrane region" description="Helical" evidence="5">
    <location>
        <begin position="162"/>
        <end position="183"/>
    </location>
</feature>
<dbReference type="GO" id="GO:0005744">
    <property type="term" value="C:TIM23 mitochondrial import inner membrane translocase complex"/>
    <property type="evidence" value="ECO:0007669"/>
    <property type="project" value="TreeGrafter"/>
</dbReference>
<dbReference type="EMBL" id="SPHZ02000001">
    <property type="protein sequence ID" value="KAF0934322.1"/>
    <property type="molecule type" value="Genomic_DNA"/>
</dbReference>
<dbReference type="Pfam" id="PF02466">
    <property type="entry name" value="Tim17"/>
    <property type="match status" value="1"/>
</dbReference>
<accession>A0A6G1FC12</accession>
<evidence type="ECO:0000313" key="7">
    <source>
        <dbReference type="Proteomes" id="UP000479710"/>
    </source>
</evidence>
<reference evidence="6 7" key="1">
    <citation type="submission" date="2019-11" db="EMBL/GenBank/DDBJ databases">
        <title>Whole genome sequence of Oryza granulata.</title>
        <authorList>
            <person name="Li W."/>
        </authorList>
    </citation>
    <scope>NUCLEOTIDE SEQUENCE [LARGE SCALE GENOMIC DNA]</scope>
    <source>
        <strain evidence="7">cv. Menghai</strain>
        <tissue evidence="6">Leaf</tissue>
    </source>
</reference>
<evidence type="ECO:0000256" key="4">
    <source>
        <dbReference type="ARBA" id="ARBA00023136"/>
    </source>
</evidence>
<keyword evidence="2 5" id="KW-0812">Transmembrane</keyword>
<name>A0A6G1FC12_9ORYZ</name>
<dbReference type="AlphaFoldDB" id="A0A6G1FC12"/>
<organism evidence="6 7">
    <name type="scientific">Oryza meyeriana var. granulata</name>
    <dbReference type="NCBI Taxonomy" id="110450"/>
    <lineage>
        <taxon>Eukaryota</taxon>
        <taxon>Viridiplantae</taxon>
        <taxon>Streptophyta</taxon>
        <taxon>Embryophyta</taxon>
        <taxon>Tracheophyta</taxon>
        <taxon>Spermatophyta</taxon>
        <taxon>Magnoliopsida</taxon>
        <taxon>Liliopsida</taxon>
        <taxon>Poales</taxon>
        <taxon>Poaceae</taxon>
        <taxon>BOP clade</taxon>
        <taxon>Oryzoideae</taxon>
        <taxon>Oryzeae</taxon>
        <taxon>Oryzinae</taxon>
        <taxon>Oryza</taxon>
        <taxon>Oryza meyeriana</taxon>
    </lineage>
</organism>
<comment type="subcellular location">
    <subcellularLocation>
        <location evidence="1">Membrane</location>
        <topology evidence="1">Multi-pass membrane protein</topology>
    </subcellularLocation>
</comment>
<protein>
    <recommendedName>
        <fullName evidence="8">Mitochondrial import inner membrane translocase subunit TIM23</fullName>
    </recommendedName>
</protein>
<keyword evidence="4 5" id="KW-0472">Membrane</keyword>
<evidence type="ECO:0000256" key="3">
    <source>
        <dbReference type="ARBA" id="ARBA00022989"/>
    </source>
</evidence>
<evidence type="ECO:0000313" key="6">
    <source>
        <dbReference type="EMBL" id="KAF0934322.1"/>
    </source>
</evidence>
<evidence type="ECO:0000256" key="2">
    <source>
        <dbReference type="ARBA" id="ARBA00022692"/>
    </source>
</evidence>
<evidence type="ECO:0000256" key="1">
    <source>
        <dbReference type="ARBA" id="ARBA00004141"/>
    </source>
</evidence>
<dbReference type="PANTHER" id="PTHR15371">
    <property type="entry name" value="TIM23"/>
    <property type="match status" value="1"/>
</dbReference>
<comment type="caution">
    <text evidence="6">The sequence shown here is derived from an EMBL/GenBank/DDBJ whole genome shotgun (WGS) entry which is preliminary data.</text>
</comment>